<dbReference type="InterPro" id="IPR051045">
    <property type="entry name" value="TonB-dependent_transducer"/>
</dbReference>
<evidence type="ECO:0000313" key="11">
    <source>
        <dbReference type="EMBL" id="OGI49672.1"/>
    </source>
</evidence>
<evidence type="ECO:0000256" key="9">
    <source>
        <dbReference type="ARBA" id="ARBA00023136"/>
    </source>
</evidence>
<dbReference type="GO" id="GO:0098797">
    <property type="term" value="C:plasma membrane protein complex"/>
    <property type="evidence" value="ECO:0007669"/>
    <property type="project" value="TreeGrafter"/>
</dbReference>
<dbReference type="InterPro" id="IPR037682">
    <property type="entry name" value="TonB_C"/>
</dbReference>
<keyword evidence="3" id="KW-0813">Transport</keyword>
<keyword evidence="4" id="KW-1003">Cell membrane</keyword>
<sequence length="101" mass="11506">MSEDKMTSHMLGTILRSFQEHFVYPPFAQKQGWEGEVLVVLQLSAEGEISDIRVVRSSGYRILDDDALLILRKIGSIPDARAWLGGRNYRARIPVIYRLTS</sequence>
<evidence type="ECO:0000256" key="7">
    <source>
        <dbReference type="ARBA" id="ARBA00022927"/>
    </source>
</evidence>
<reference evidence="11 12" key="1">
    <citation type="journal article" date="2016" name="Nat. Commun.">
        <title>Thousands of microbial genomes shed light on interconnected biogeochemical processes in an aquifer system.</title>
        <authorList>
            <person name="Anantharaman K."/>
            <person name="Brown C.T."/>
            <person name="Hug L.A."/>
            <person name="Sharon I."/>
            <person name="Castelle C.J."/>
            <person name="Probst A.J."/>
            <person name="Thomas B.C."/>
            <person name="Singh A."/>
            <person name="Wilkins M.J."/>
            <person name="Karaoz U."/>
            <person name="Brodie E.L."/>
            <person name="Williams K.H."/>
            <person name="Hubbard S.S."/>
            <person name="Banfield J.F."/>
        </authorList>
    </citation>
    <scope>NUCLEOTIDE SEQUENCE [LARGE SCALE GENOMIC DNA]</scope>
</reference>
<keyword evidence="7" id="KW-0653">Protein transport</keyword>
<keyword evidence="8" id="KW-1133">Transmembrane helix</keyword>
<keyword evidence="9" id="KW-0472">Membrane</keyword>
<dbReference type="EMBL" id="MFTC01000092">
    <property type="protein sequence ID" value="OGI49672.1"/>
    <property type="molecule type" value="Genomic_DNA"/>
</dbReference>
<organism evidence="11 12">
    <name type="scientific">Candidatus Muproteobacteria bacterium RIFCSPLOWO2_01_FULL_60_18</name>
    <dbReference type="NCBI Taxonomy" id="1817768"/>
    <lineage>
        <taxon>Bacteria</taxon>
        <taxon>Pseudomonadati</taxon>
        <taxon>Pseudomonadota</taxon>
        <taxon>Candidatus Muproteobacteria</taxon>
    </lineage>
</organism>
<evidence type="ECO:0000259" key="10">
    <source>
        <dbReference type="PROSITE" id="PS52015"/>
    </source>
</evidence>
<gene>
    <name evidence="11" type="ORF">A3A87_00930</name>
</gene>
<dbReference type="GO" id="GO:0015031">
    <property type="term" value="P:protein transport"/>
    <property type="evidence" value="ECO:0007669"/>
    <property type="project" value="UniProtKB-KW"/>
</dbReference>
<dbReference type="AlphaFoldDB" id="A0A1F6TX68"/>
<proteinExistence type="inferred from homology"/>
<evidence type="ECO:0000256" key="2">
    <source>
        <dbReference type="ARBA" id="ARBA00006555"/>
    </source>
</evidence>
<protein>
    <recommendedName>
        <fullName evidence="10">TonB C-terminal domain-containing protein</fullName>
    </recommendedName>
</protein>
<dbReference type="SUPFAM" id="SSF74653">
    <property type="entry name" value="TolA/TonB C-terminal domain"/>
    <property type="match status" value="1"/>
</dbReference>
<dbReference type="PANTHER" id="PTHR33446">
    <property type="entry name" value="PROTEIN TONB-RELATED"/>
    <property type="match status" value="1"/>
</dbReference>
<keyword evidence="5" id="KW-0997">Cell inner membrane</keyword>
<comment type="caution">
    <text evidence="11">The sequence shown here is derived from an EMBL/GenBank/DDBJ whole genome shotgun (WGS) entry which is preliminary data.</text>
</comment>
<dbReference type="PROSITE" id="PS52015">
    <property type="entry name" value="TONB_CTD"/>
    <property type="match status" value="1"/>
</dbReference>
<accession>A0A1F6TX68</accession>
<evidence type="ECO:0000313" key="12">
    <source>
        <dbReference type="Proteomes" id="UP000179037"/>
    </source>
</evidence>
<evidence type="ECO:0000256" key="1">
    <source>
        <dbReference type="ARBA" id="ARBA00004383"/>
    </source>
</evidence>
<evidence type="ECO:0000256" key="5">
    <source>
        <dbReference type="ARBA" id="ARBA00022519"/>
    </source>
</evidence>
<feature type="domain" description="TonB C-terminal" evidence="10">
    <location>
        <begin position="9"/>
        <end position="101"/>
    </location>
</feature>
<name>A0A1F6TX68_9PROT</name>
<comment type="similarity">
    <text evidence="2">Belongs to the TonB family.</text>
</comment>
<evidence type="ECO:0000256" key="4">
    <source>
        <dbReference type="ARBA" id="ARBA00022475"/>
    </source>
</evidence>
<dbReference type="PANTHER" id="PTHR33446:SF2">
    <property type="entry name" value="PROTEIN TONB"/>
    <property type="match status" value="1"/>
</dbReference>
<dbReference type="Pfam" id="PF03544">
    <property type="entry name" value="TonB_C"/>
    <property type="match status" value="1"/>
</dbReference>
<dbReference type="InterPro" id="IPR006260">
    <property type="entry name" value="TonB/TolA_C"/>
</dbReference>
<evidence type="ECO:0000256" key="3">
    <source>
        <dbReference type="ARBA" id="ARBA00022448"/>
    </source>
</evidence>
<dbReference type="GO" id="GO:0055085">
    <property type="term" value="P:transmembrane transport"/>
    <property type="evidence" value="ECO:0007669"/>
    <property type="project" value="InterPro"/>
</dbReference>
<keyword evidence="6" id="KW-0812">Transmembrane</keyword>
<dbReference type="Gene3D" id="3.30.1150.10">
    <property type="match status" value="1"/>
</dbReference>
<dbReference type="GO" id="GO:0031992">
    <property type="term" value="F:energy transducer activity"/>
    <property type="evidence" value="ECO:0007669"/>
    <property type="project" value="TreeGrafter"/>
</dbReference>
<evidence type="ECO:0000256" key="6">
    <source>
        <dbReference type="ARBA" id="ARBA00022692"/>
    </source>
</evidence>
<evidence type="ECO:0000256" key="8">
    <source>
        <dbReference type="ARBA" id="ARBA00022989"/>
    </source>
</evidence>
<dbReference type="NCBIfam" id="TIGR01352">
    <property type="entry name" value="tonB_Cterm"/>
    <property type="match status" value="1"/>
</dbReference>
<comment type="subcellular location">
    <subcellularLocation>
        <location evidence="1">Cell inner membrane</location>
        <topology evidence="1">Single-pass membrane protein</topology>
        <orientation evidence="1">Periplasmic side</orientation>
    </subcellularLocation>
</comment>
<dbReference type="Proteomes" id="UP000179037">
    <property type="component" value="Unassembled WGS sequence"/>
</dbReference>
<dbReference type="STRING" id="1817768.A3A87_00930"/>